<keyword evidence="7" id="KW-1185">Reference proteome</keyword>
<dbReference type="InterPro" id="IPR015421">
    <property type="entry name" value="PyrdxlP-dep_Trfase_major"/>
</dbReference>
<feature type="domain" description="Aromatic amino acid beta-eliminating lyase/threonine aldolase" evidence="5">
    <location>
        <begin position="28"/>
        <end position="285"/>
    </location>
</feature>
<dbReference type="PANTHER" id="PTHR48097:SF5">
    <property type="entry name" value="LOW SPECIFICITY L-THREONINE ALDOLASE"/>
    <property type="match status" value="1"/>
</dbReference>
<dbReference type="Gene3D" id="3.90.1150.10">
    <property type="entry name" value="Aspartate Aminotransferase, domain 1"/>
    <property type="match status" value="1"/>
</dbReference>
<dbReference type="EMBL" id="JTDO01000002">
    <property type="protein sequence ID" value="KLT73609.1"/>
    <property type="molecule type" value="Genomic_DNA"/>
</dbReference>
<evidence type="ECO:0000256" key="3">
    <source>
        <dbReference type="ARBA" id="ARBA00011881"/>
    </source>
</evidence>
<name>A0A0J0YU20_9NEIS</name>
<keyword evidence="6" id="KW-0456">Lyase</keyword>
<dbReference type="SUPFAM" id="SSF53383">
    <property type="entry name" value="PLP-dependent transferases"/>
    <property type="match status" value="1"/>
</dbReference>
<comment type="subunit">
    <text evidence="3">Homotetramer.</text>
</comment>
<gene>
    <name evidence="6" type="ORF">PL75_01265</name>
</gene>
<evidence type="ECO:0000256" key="1">
    <source>
        <dbReference type="ARBA" id="ARBA00001933"/>
    </source>
</evidence>
<sequence length="339" mass="37072">MYNFKNDYAEGAHPNILNRLLVSNLEQHEGYGADFYSIKAKEILRGLIQNESAAIHFLSGGTQTNRLAMTAFLRPHEAVISPSSGHIATNEAGAIEASGHKVITAPAEHGKLTVSAIEAVVKNHSLAPHVVKPKLVYISQATEVGTVYNLAELEALSNYCRNHGLYFYIDGARLGSAIMAEGCDVTLPDLARLTDAFYIGATKNGGLLGEAMVIANPDLQNDFDYIVKQNGALLSKGRLLGIQYFELFSDGLYFELARHANTMAAKITAALRGKGYNFLTDSTTNQIFPILPYSLIEKLKSDFDFYIWQAIDNNHAAIRLITSWATPESAVDQFIAALE</sequence>
<comment type="cofactor">
    <cofactor evidence="1">
        <name>pyridoxal 5'-phosphate</name>
        <dbReference type="ChEBI" id="CHEBI:597326"/>
    </cofactor>
</comment>
<evidence type="ECO:0000313" key="7">
    <source>
        <dbReference type="Proteomes" id="UP000036027"/>
    </source>
</evidence>
<dbReference type="Proteomes" id="UP000036027">
    <property type="component" value="Unassembled WGS sequence"/>
</dbReference>
<organism evidence="6 7">
    <name type="scientific">Neisseria arctica</name>
    <dbReference type="NCBI Taxonomy" id="1470200"/>
    <lineage>
        <taxon>Bacteria</taxon>
        <taxon>Pseudomonadati</taxon>
        <taxon>Pseudomonadota</taxon>
        <taxon>Betaproteobacteria</taxon>
        <taxon>Neisseriales</taxon>
        <taxon>Neisseriaceae</taxon>
        <taxon>Neisseria</taxon>
    </lineage>
</organism>
<reference evidence="6 7" key="1">
    <citation type="submission" date="2014-11" db="EMBL/GenBank/DDBJ databases">
        <title>Genome of a novel goose pathogen.</title>
        <authorList>
            <person name="Hansen C.M."/>
            <person name="Hueffer K."/>
            <person name="Choi S.C."/>
        </authorList>
    </citation>
    <scope>NUCLEOTIDE SEQUENCE [LARGE SCALE GENOMIC DNA]</scope>
    <source>
        <strain evidence="6 7">KH1503</strain>
    </source>
</reference>
<dbReference type="GO" id="GO:0016829">
    <property type="term" value="F:lyase activity"/>
    <property type="evidence" value="ECO:0007669"/>
    <property type="project" value="UniProtKB-KW"/>
</dbReference>
<dbReference type="PATRIC" id="fig|1470200.3.peg.1046"/>
<dbReference type="STRING" id="1470200.PL75_01265"/>
<dbReference type="OrthoDB" id="9774495at2"/>
<protein>
    <submittedName>
        <fullName evidence="6">Amino acid lyase</fullName>
    </submittedName>
</protein>
<comment type="caution">
    <text evidence="6">The sequence shown here is derived from an EMBL/GenBank/DDBJ whole genome shotgun (WGS) entry which is preliminary data.</text>
</comment>
<dbReference type="Gene3D" id="3.40.640.10">
    <property type="entry name" value="Type I PLP-dependent aspartate aminotransferase-like (Major domain)"/>
    <property type="match status" value="1"/>
</dbReference>
<evidence type="ECO:0000256" key="4">
    <source>
        <dbReference type="ARBA" id="ARBA00022898"/>
    </source>
</evidence>
<dbReference type="GO" id="GO:0006520">
    <property type="term" value="P:amino acid metabolic process"/>
    <property type="evidence" value="ECO:0007669"/>
    <property type="project" value="InterPro"/>
</dbReference>
<dbReference type="RefSeq" id="WP_047760106.1">
    <property type="nucleotide sequence ID" value="NZ_CP091510.1"/>
</dbReference>
<dbReference type="InterPro" id="IPR015422">
    <property type="entry name" value="PyrdxlP-dep_Trfase_small"/>
</dbReference>
<accession>A0A0J0YU20</accession>
<comment type="similarity">
    <text evidence="2">Belongs to the threonine aldolase family.</text>
</comment>
<proteinExistence type="inferred from homology"/>
<evidence type="ECO:0000256" key="2">
    <source>
        <dbReference type="ARBA" id="ARBA00006966"/>
    </source>
</evidence>
<dbReference type="Pfam" id="PF01212">
    <property type="entry name" value="Beta_elim_lyase"/>
    <property type="match status" value="1"/>
</dbReference>
<dbReference type="PANTHER" id="PTHR48097">
    <property type="entry name" value="L-THREONINE ALDOLASE-RELATED"/>
    <property type="match status" value="1"/>
</dbReference>
<dbReference type="AlphaFoldDB" id="A0A0J0YU20"/>
<keyword evidence="4" id="KW-0663">Pyridoxal phosphate</keyword>
<dbReference type="InterPro" id="IPR015424">
    <property type="entry name" value="PyrdxlP-dep_Trfase"/>
</dbReference>
<evidence type="ECO:0000259" key="5">
    <source>
        <dbReference type="Pfam" id="PF01212"/>
    </source>
</evidence>
<evidence type="ECO:0000313" key="6">
    <source>
        <dbReference type="EMBL" id="KLT73609.1"/>
    </source>
</evidence>
<dbReference type="InterPro" id="IPR001597">
    <property type="entry name" value="ArAA_b-elim_lyase/Thr_aldolase"/>
</dbReference>